<name>A0A381T809_9ZZZZ</name>
<evidence type="ECO:0000256" key="1">
    <source>
        <dbReference type="SAM" id="MobiDB-lite"/>
    </source>
</evidence>
<accession>A0A381T809</accession>
<feature type="region of interest" description="Disordered" evidence="1">
    <location>
        <begin position="77"/>
        <end position="128"/>
    </location>
</feature>
<gene>
    <name evidence="2" type="ORF">METZ01_LOCUS65170</name>
</gene>
<dbReference type="EMBL" id="UINC01004168">
    <property type="protein sequence ID" value="SVA12316.1"/>
    <property type="molecule type" value="Genomic_DNA"/>
</dbReference>
<dbReference type="AlphaFoldDB" id="A0A381T809"/>
<dbReference type="Gene3D" id="3.20.20.140">
    <property type="entry name" value="Metal-dependent hydrolases"/>
    <property type="match status" value="1"/>
</dbReference>
<dbReference type="SUPFAM" id="SSF51556">
    <property type="entry name" value="Metallo-dependent hydrolases"/>
    <property type="match status" value="1"/>
</dbReference>
<sequence>MRRRRDQHGGLPIRLGPASNGEFVPPPASPVVRETIRRANSEAEVLARRLGVSRRRFLASLGGSALTLVVLEACASAERATRTTSTTSMPTTSTTSTTSTTTSTTSTTSTTTTLPPTTTGGTYEVPPEATTEPEVAEEVLAGDEFVMDLQAHLLDYDLTPDVAWDGTPFLGQIFPQVACGETDPRACFSIEAFLDLFFLQSDTSLAVLSAIPVPGPDNPLSAEVMAATQRMADALCAEGRVLAHGQAMPNLGDPAALLGSMAEVRDRYPIVAWKAYTHLPAAVPFFLDDHDPDGVPVGRPFLEAVRQVGPPVVCIHKGFRGVGGGSGRFADPVDVGPAAAANPDISFVVYHSGFEADVAEGPYDPSAPNGGVDRLIASLERAGVGPGQNVYAELGSTWRFLMSRPDEAAHVLGKL</sequence>
<feature type="non-terminal residue" evidence="2">
    <location>
        <position position="1"/>
    </location>
</feature>
<evidence type="ECO:0008006" key="3">
    <source>
        <dbReference type="Google" id="ProtNLM"/>
    </source>
</evidence>
<feature type="non-terminal residue" evidence="2">
    <location>
        <position position="415"/>
    </location>
</feature>
<feature type="compositionally biased region" description="Low complexity" evidence="1">
    <location>
        <begin position="82"/>
        <end position="128"/>
    </location>
</feature>
<reference evidence="2" key="1">
    <citation type="submission" date="2018-05" db="EMBL/GenBank/DDBJ databases">
        <authorList>
            <person name="Lanie J.A."/>
            <person name="Ng W.-L."/>
            <person name="Kazmierczak K.M."/>
            <person name="Andrzejewski T.M."/>
            <person name="Davidsen T.M."/>
            <person name="Wayne K.J."/>
            <person name="Tettelin H."/>
            <person name="Glass J.I."/>
            <person name="Rusch D."/>
            <person name="Podicherti R."/>
            <person name="Tsui H.-C.T."/>
            <person name="Winkler M.E."/>
        </authorList>
    </citation>
    <scope>NUCLEOTIDE SEQUENCE</scope>
</reference>
<organism evidence="2">
    <name type="scientific">marine metagenome</name>
    <dbReference type="NCBI Taxonomy" id="408172"/>
    <lineage>
        <taxon>unclassified sequences</taxon>
        <taxon>metagenomes</taxon>
        <taxon>ecological metagenomes</taxon>
    </lineage>
</organism>
<feature type="region of interest" description="Disordered" evidence="1">
    <location>
        <begin position="1"/>
        <end position="26"/>
    </location>
</feature>
<protein>
    <recommendedName>
        <fullName evidence="3">Amidohydrolase-related domain-containing protein</fullName>
    </recommendedName>
</protein>
<evidence type="ECO:0000313" key="2">
    <source>
        <dbReference type="EMBL" id="SVA12316.1"/>
    </source>
</evidence>
<proteinExistence type="predicted"/>
<dbReference type="InterPro" id="IPR032466">
    <property type="entry name" value="Metal_Hydrolase"/>
</dbReference>